<feature type="region of interest" description="Disordered" evidence="1">
    <location>
        <begin position="57"/>
        <end position="156"/>
    </location>
</feature>
<dbReference type="Proteomes" id="UP001355207">
    <property type="component" value="Chromosome 1"/>
</dbReference>
<accession>A0AAX4JIG3</accession>
<dbReference type="GeneID" id="91090793"/>
<keyword evidence="3" id="KW-1185">Reference proteome</keyword>
<dbReference type="RefSeq" id="XP_066072022.1">
    <property type="nucleotide sequence ID" value="XM_066215925.1"/>
</dbReference>
<proteinExistence type="predicted"/>
<feature type="region of interest" description="Disordered" evidence="1">
    <location>
        <begin position="1"/>
        <end position="40"/>
    </location>
</feature>
<feature type="compositionally biased region" description="Acidic residues" evidence="1">
    <location>
        <begin position="359"/>
        <end position="377"/>
    </location>
</feature>
<evidence type="ECO:0000313" key="2">
    <source>
        <dbReference type="EMBL" id="WWC85259.1"/>
    </source>
</evidence>
<dbReference type="AlphaFoldDB" id="A0AAX4JIG3"/>
<sequence length="578" mass="64437">MTTYLSPHQQQYHHHQLRSFSNKENTPSVSGSTSPSPCPSVFELTDIDAISTSLRTSLSGVTGSSNKNKKPNLGGLGLGRAPKFTYTRKHSSSSNKPYTRERISSIQRAKKNANRLPVTSSSKPLTRSKKSGLKVKPTPLKLKQPQKGNQQEETKKLGVMDRVRLDRWRKSIYRPATNDIQGHQVRVPLMLPYPKFPPISPINPDELRDIPNQYILDRLTPALPSISTITLAYRPYSTIPHPDSLVQPGSTLPLAIPEVLDGSKAQWADKARGREPDMVLGIMKKGSESEKGKMIVPVMSLVFATQCAYWPKLTTPPPSSFSSLSSSTPSSSSASGSTPRQRTVSERAVSTSLPAIIESSEDGNTDDESEEEEEEEKSDQSWTSESNLSSSSSNDDDDDEGYNNLRKAQIPLPIKDDKGFLHLPIIPLPLPSPETFGIIHRHLHHPIRPFLPDLLSLPIEKCFNRDMIIEELSEMSVQQLMNKLEILQGVWQNLCCLGIGKLSTWRQLGEAWACIVGIIAGNGILLRNTPEPQSQNETQYQQQQQQQEQPKIRTAAEEIAWNWVKKERAKIQAQNIII</sequence>
<feature type="compositionally biased region" description="Low complexity" evidence="1">
    <location>
        <begin position="384"/>
        <end position="393"/>
    </location>
</feature>
<organism evidence="2 3">
    <name type="scientific">Kwoniella dendrophila CBS 6074</name>
    <dbReference type="NCBI Taxonomy" id="1295534"/>
    <lineage>
        <taxon>Eukaryota</taxon>
        <taxon>Fungi</taxon>
        <taxon>Dikarya</taxon>
        <taxon>Basidiomycota</taxon>
        <taxon>Agaricomycotina</taxon>
        <taxon>Tremellomycetes</taxon>
        <taxon>Tremellales</taxon>
        <taxon>Cryptococcaceae</taxon>
        <taxon>Kwoniella</taxon>
    </lineage>
</organism>
<dbReference type="EMBL" id="CP144098">
    <property type="protein sequence ID" value="WWC85259.1"/>
    <property type="molecule type" value="Genomic_DNA"/>
</dbReference>
<feature type="compositionally biased region" description="Polar residues" evidence="1">
    <location>
        <begin position="1"/>
        <end position="10"/>
    </location>
</feature>
<feature type="compositionally biased region" description="Low complexity" evidence="1">
    <location>
        <begin position="320"/>
        <end position="339"/>
    </location>
</feature>
<evidence type="ECO:0000313" key="3">
    <source>
        <dbReference type="Proteomes" id="UP001355207"/>
    </source>
</evidence>
<evidence type="ECO:0008006" key="4">
    <source>
        <dbReference type="Google" id="ProtNLM"/>
    </source>
</evidence>
<feature type="compositionally biased region" description="Low complexity" evidence="1">
    <location>
        <begin position="134"/>
        <end position="147"/>
    </location>
</feature>
<evidence type="ECO:0000256" key="1">
    <source>
        <dbReference type="SAM" id="MobiDB-lite"/>
    </source>
</evidence>
<feature type="region of interest" description="Disordered" evidence="1">
    <location>
        <begin position="318"/>
        <end position="404"/>
    </location>
</feature>
<feature type="compositionally biased region" description="Low complexity" evidence="1">
    <location>
        <begin position="26"/>
        <end position="40"/>
    </location>
</feature>
<gene>
    <name evidence="2" type="ORF">L201_000121</name>
</gene>
<reference evidence="2 3" key="1">
    <citation type="submission" date="2024-01" db="EMBL/GenBank/DDBJ databases">
        <title>Comparative genomics of Cryptococcus and Kwoniella reveals pathogenesis evolution and contrasting modes of karyotype evolution via chromosome fusion or intercentromeric recombination.</title>
        <authorList>
            <person name="Coelho M.A."/>
            <person name="David-Palma M."/>
            <person name="Shea T."/>
            <person name="Bowers K."/>
            <person name="McGinley-Smith S."/>
            <person name="Mohammad A.W."/>
            <person name="Gnirke A."/>
            <person name="Yurkov A.M."/>
            <person name="Nowrousian M."/>
            <person name="Sun S."/>
            <person name="Cuomo C.A."/>
            <person name="Heitman J."/>
        </authorList>
    </citation>
    <scope>NUCLEOTIDE SEQUENCE [LARGE SCALE GENOMIC DNA]</scope>
    <source>
        <strain evidence="2 3">CBS 6074</strain>
    </source>
</reference>
<name>A0AAX4JIG3_9TREE</name>
<protein>
    <recommendedName>
        <fullName evidence="4">Clampless protein 1</fullName>
    </recommendedName>
</protein>